<dbReference type="Proteomes" id="UP000887565">
    <property type="component" value="Unplaced"/>
</dbReference>
<sequence length="127" mass="14996">MKLVTNDQWRANFWTSHLTTSDSFASSTIIVLVSLVLILVFAVYSVVTCCCCDTDDRDYVDSVDTANRKREKRKMKYRDVKKKARPETALNNICFDRDEPDLSAVFEYRFMLQKKRIDLQRRKKSRK</sequence>
<dbReference type="AlphaFoldDB" id="A0A915IKI5"/>
<keyword evidence="1" id="KW-0812">Transmembrane</keyword>
<evidence type="ECO:0000313" key="2">
    <source>
        <dbReference type="Proteomes" id="UP000887565"/>
    </source>
</evidence>
<reference evidence="3" key="1">
    <citation type="submission" date="2022-11" db="UniProtKB">
        <authorList>
            <consortium name="WormBaseParasite"/>
        </authorList>
    </citation>
    <scope>IDENTIFICATION</scope>
</reference>
<proteinExistence type="predicted"/>
<dbReference type="WBParaSite" id="nRc.2.0.1.t14335-RA">
    <property type="protein sequence ID" value="nRc.2.0.1.t14335-RA"/>
    <property type="gene ID" value="nRc.2.0.1.g14335"/>
</dbReference>
<evidence type="ECO:0000313" key="3">
    <source>
        <dbReference type="WBParaSite" id="nRc.2.0.1.t14335-RA"/>
    </source>
</evidence>
<keyword evidence="1" id="KW-1133">Transmembrane helix</keyword>
<keyword evidence="1" id="KW-0472">Membrane</keyword>
<protein>
    <submittedName>
        <fullName evidence="3">Uncharacterized protein</fullName>
    </submittedName>
</protein>
<evidence type="ECO:0000256" key="1">
    <source>
        <dbReference type="SAM" id="Phobius"/>
    </source>
</evidence>
<accession>A0A915IKI5</accession>
<name>A0A915IKI5_ROMCU</name>
<keyword evidence="2" id="KW-1185">Reference proteome</keyword>
<feature type="transmembrane region" description="Helical" evidence="1">
    <location>
        <begin position="24"/>
        <end position="47"/>
    </location>
</feature>
<organism evidence="2 3">
    <name type="scientific">Romanomermis culicivorax</name>
    <name type="common">Nematode worm</name>
    <dbReference type="NCBI Taxonomy" id="13658"/>
    <lineage>
        <taxon>Eukaryota</taxon>
        <taxon>Metazoa</taxon>
        <taxon>Ecdysozoa</taxon>
        <taxon>Nematoda</taxon>
        <taxon>Enoplea</taxon>
        <taxon>Dorylaimia</taxon>
        <taxon>Mermithida</taxon>
        <taxon>Mermithoidea</taxon>
        <taxon>Mermithidae</taxon>
        <taxon>Romanomermis</taxon>
    </lineage>
</organism>